<reference evidence="9 10" key="1">
    <citation type="submission" date="2024-10" db="EMBL/GenBank/DDBJ databases">
        <authorList>
            <person name="Kim D."/>
        </authorList>
    </citation>
    <scope>NUCLEOTIDE SEQUENCE [LARGE SCALE GENOMIC DNA]</scope>
    <source>
        <strain evidence="9">Taebaek</strain>
    </source>
</reference>
<dbReference type="FunFam" id="3.30.160.60:FF:000282">
    <property type="entry name" value="Zinc finger, matrin-type 2"/>
    <property type="match status" value="1"/>
</dbReference>
<dbReference type="SMART" id="SM00451">
    <property type="entry name" value="ZnF_U1"/>
    <property type="match status" value="1"/>
</dbReference>
<name>A0ABD2JG63_HETSC</name>
<keyword evidence="5" id="KW-0238">DNA-binding</keyword>
<evidence type="ECO:0000256" key="1">
    <source>
        <dbReference type="ARBA" id="ARBA00004123"/>
    </source>
</evidence>
<dbReference type="InterPro" id="IPR022755">
    <property type="entry name" value="Znf_C2H2_jaz"/>
</dbReference>
<keyword evidence="3" id="KW-0863">Zinc-finger</keyword>
<evidence type="ECO:0000256" key="7">
    <source>
        <dbReference type="SAM" id="MobiDB-lite"/>
    </source>
</evidence>
<keyword evidence="2" id="KW-0479">Metal-binding</keyword>
<dbReference type="GO" id="GO:0005634">
    <property type="term" value="C:nucleus"/>
    <property type="evidence" value="ECO:0007669"/>
    <property type="project" value="UniProtKB-SubCell"/>
</dbReference>
<dbReference type="InterPro" id="IPR040107">
    <property type="entry name" value="Snu23"/>
</dbReference>
<dbReference type="PANTHER" id="PTHR45986">
    <property type="entry name" value="ZINC FINGER MATRIN-TYPE PROTEIN 2"/>
    <property type="match status" value="1"/>
</dbReference>
<evidence type="ECO:0000313" key="10">
    <source>
        <dbReference type="Proteomes" id="UP001620645"/>
    </source>
</evidence>
<dbReference type="InterPro" id="IPR003604">
    <property type="entry name" value="Matrin/U1-like-C_Znf_C2H2"/>
</dbReference>
<evidence type="ECO:0000259" key="8">
    <source>
        <dbReference type="SMART" id="SM00451"/>
    </source>
</evidence>
<proteinExistence type="predicted"/>
<evidence type="ECO:0000313" key="9">
    <source>
        <dbReference type="EMBL" id="KAL3089552.1"/>
    </source>
</evidence>
<dbReference type="Pfam" id="PF12171">
    <property type="entry name" value="zf-C2H2_jaz"/>
    <property type="match status" value="1"/>
</dbReference>
<protein>
    <recommendedName>
        <fullName evidence="8">U1-type domain-containing protein</fullName>
    </recommendedName>
</protein>
<sequence length="217" mass="25242">MSFLQRPPSSVKDHRRTWDRTEYEVKAQERLTTEREALEIKKGNIRPPPKGPKIKREMLKPREFKVDLESKVGRQVVINKTTPSSETGGYYCNICDCVVKDSINFLDHINGKNHQRNLGFSMKVKKSTVEEVRERFSMKKTQKETLRNEDVEEKQRDLKEEEAKMADLKRMQRERQKETSRKRTAAAVTAPPTDEEADAELMKVMGIGTFGSNKRKK</sequence>
<dbReference type="Gene3D" id="3.30.160.60">
    <property type="entry name" value="Classic Zinc Finger"/>
    <property type="match status" value="1"/>
</dbReference>
<evidence type="ECO:0000256" key="6">
    <source>
        <dbReference type="ARBA" id="ARBA00023242"/>
    </source>
</evidence>
<feature type="domain" description="U1-type" evidence="8">
    <location>
        <begin position="87"/>
        <end position="121"/>
    </location>
</feature>
<evidence type="ECO:0000256" key="3">
    <source>
        <dbReference type="ARBA" id="ARBA00022771"/>
    </source>
</evidence>
<organism evidence="9 10">
    <name type="scientific">Heterodera schachtii</name>
    <name type="common">Sugarbeet cyst nematode worm</name>
    <name type="synonym">Tylenchus schachtii</name>
    <dbReference type="NCBI Taxonomy" id="97005"/>
    <lineage>
        <taxon>Eukaryota</taxon>
        <taxon>Metazoa</taxon>
        <taxon>Ecdysozoa</taxon>
        <taxon>Nematoda</taxon>
        <taxon>Chromadorea</taxon>
        <taxon>Rhabditida</taxon>
        <taxon>Tylenchina</taxon>
        <taxon>Tylenchomorpha</taxon>
        <taxon>Tylenchoidea</taxon>
        <taxon>Heteroderidae</taxon>
        <taxon>Heteroderinae</taxon>
        <taxon>Heterodera</taxon>
    </lineage>
</organism>
<feature type="compositionally biased region" description="Basic and acidic residues" evidence="7">
    <location>
        <begin position="140"/>
        <end position="181"/>
    </location>
</feature>
<gene>
    <name evidence="9" type="ORF">niasHS_006936</name>
</gene>
<accession>A0ABD2JG63</accession>
<dbReference type="SUPFAM" id="SSF57667">
    <property type="entry name" value="beta-beta-alpha zinc fingers"/>
    <property type="match status" value="1"/>
</dbReference>
<dbReference type="GO" id="GO:0008270">
    <property type="term" value="F:zinc ion binding"/>
    <property type="evidence" value="ECO:0007669"/>
    <property type="project" value="UniProtKB-KW"/>
</dbReference>
<comment type="subcellular location">
    <subcellularLocation>
        <location evidence="1">Nucleus</location>
    </subcellularLocation>
</comment>
<dbReference type="PANTHER" id="PTHR45986:SF1">
    <property type="entry name" value="ZINC FINGER MATRIN-TYPE PROTEIN 2"/>
    <property type="match status" value="1"/>
</dbReference>
<feature type="region of interest" description="Disordered" evidence="7">
    <location>
        <begin position="140"/>
        <end position="199"/>
    </location>
</feature>
<dbReference type="Proteomes" id="UP001620645">
    <property type="component" value="Unassembled WGS sequence"/>
</dbReference>
<evidence type="ECO:0000256" key="4">
    <source>
        <dbReference type="ARBA" id="ARBA00022833"/>
    </source>
</evidence>
<keyword evidence="6" id="KW-0539">Nucleus</keyword>
<comment type="caution">
    <text evidence="9">The sequence shown here is derived from an EMBL/GenBank/DDBJ whole genome shotgun (WGS) entry which is preliminary data.</text>
</comment>
<keyword evidence="10" id="KW-1185">Reference proteome</keyword>
<dbReference type="AlphaFoldDB" id="A0ABD2JG63"/>
<dbReference type="EMBL" id="JBICCN010000144">
    <property type="protein sequence ID" value="KAL3089552.1"/>
    <property type="molecule type" value="Genomic_DNA"/>
</dbReference>
<evidence type="ECO:0000256" key="2">
    <source>
        <dbReference type="ARBA" id="ARBA00022723"/>
    </source>
</evidence>
<keyword evidence="4" id="KW-0862">Zinc</keyword>
<dbReference type="GO" id="GO:0003677">
    <property type="term" value="F:DNA binding"/>
    <property type="evidence" value="ECO:0007669"/>
    <property type="project" value="UniProtKB-KW"/>
</dbReference>
<dbReference type="InterPro" id="IPR036236">
    <property type="entry name" value="Znf_C2H2_sf"/>
</dbReference>
<evidence type="ECO:0000256" key="5">
    <source>
        <dbReference type="ARBA" id="ARBA00023125"/>
    </source>
</evidence>